<dbReference type="OrthoDB" id="8364390at2"/>
<evidence type="ECO:0000256" key="1">
    <source>
        <dbReference type="SAM" id="MobiDB-lite"/>
    </source>
</evidence>
<protein>
    <recommendedName>
        <fullName evidence="4">Type I-E CRISPR-associated protein Cse2/CasB</fullName>
    </recommendedName>
</protein>
<proteinExistence type="predicted"/>
<dbReference type="EMBL" id="BJYZ01000038">
    <property type="protein sequence ID" value="GEO42302.1"/>
    <property type="molecule type" value="Genomic_DNA"/>
</dbReference>
<accession>A0A512E0Q1</accession>
<dbReference type="Gene3D" id="1.10.520.40">
    <property type="entry name" value="CRISPR-associated protein Cse2"/>
    <property type="match status" value="1"/>
</dbReference>
<keyword evidence="3" id="KW-1185">Reference proteome</keyword>
<name>A0A512E0Q1_9PROT</name>
<dbReference type="RefSeq" id="WP_084721336.1">
    <property type="nucleotide sequence ID" value="NZ_BJYZ01000038.1"/>
</dbReference>
<dbReference type="InterPro" id="IPR013382">
    <property type="entry name" value="CRISPR-assoc_prot_Cse2"/>
</dbReference>
<gene>
    <name evidence="2" type="ORF">SAE02_64500</name>
</gene>
<evidence type="ECO:0008006" key="4">
    <source>
        <dbReference type="Google" id="ProtNLM"/>
    </source>
</evidence>
<comment type="caution">
    <text evidence="2">The sequence shown here is derived from an EMBL/GenBank/DDBJ whole genome shotgun (WGS) entry which is preliminary data.</text>
</comment>
<reference evidence="2 3" key="1">
    <citation type="submission" date="2019-07" db="EMBL/GenBank/DDBJ databases">
        <title>Whole genome shotgun sequence of Skermanella aerolata NBRC 106429.</title>
        <authorList>
            <person name="Hosoyama A."/>
            <person name="Uohara A."/>
            <person name="Ohji S."/>
            <person name="Ichikawa N."/>
        </authorList>
    </citation>
    <scope>NUCLEOTIDE SEQUENCE [LARGE SCALE GENOMIC DNA]</scope>
    <source>
        <strain evidence="2 3">NBRC 106429</strain>
    </source>
</reference>
<dbReference type="AlphaFoldDB" id="A0A512E0Q1"/>
<dbReference type="NCBIfam" id="TIGR02548">
    <property type="entry name" value="casB_cse2"/>
    <property type="match status" value="1"/>
</dbReference>
<dbReference type="Proteomes" id="UP000321523">
    <property type="component" value="Unassembled WGS sequence"/>
</dbReference>
<evidence type="ECO:0000313" key="3">
    <source>
        <dbReference type="Proteomes" id="UP000321523"/>
    </source>
</evidence>
<feature type="region of interest" description="Disordered" evidence="1">
    <location>
        <begin position="1"/>
        <end position="24"/>
    </location>
</feature>
<sequence>MMETASEPVSGTSPGAAKEPTKALREPAKSLFSLARAFDDRDDRLGIGSGAVAELRRMRPEAGGLPSAFWHLALPRIEEDWIGSVAQEKAWAIVVAGMATMAPGAHARHAAPGAVLAASGYAESRFVRLLRAEGDTLGAEVRTVCLWFRNKGRAIDWLEFGRFVLARSGARFPERLDPDDEAHRMARRYFRELTRTAKENDNER</sequence>
<organism evidence="2 3">
    <name type="scientific">Skermanella aerolata</name>
    <dbReference type="NCBI Taxonomy" id="393310"/>
    <lineage>
        <taxon>Bacteria</taxon>
        <taxon>Pseudomonadati</taxon>
        <taxon>Pseudomonadota</taxon>
        <taxon>Alphaproteobacteria</taxon>
        <taxon>Rhodospirillales</taxon>
        <taxon>Azospirillaceae</taxon>
        <taxon>Skermanella</taxon>
    </lineage>
</organism>
<dbReference type="InterPro" id="IPR038287">
    <property type="entry name" value="Cse2_sf"/>
</dbReference>
<evidence type="ECO:0000313" key="2">
    <source>
        <dbReference type="EMBL" id="GEO42302.1"/>
    </source>
</evidence>
<dbReference type="Pfam" id="PF09485">
    <property type="entry name" value="CRISPR_Cse2"/>
    <property type="match status" value="1"/>
</dbReference>